<dbReference type="InterPro" id="IPR016446">
    <property type="entry name" value="Flavin_OxRdtase_Frp"/>
</dbReference>
<dbReference type="RefSeq" id="WP_165404621.1">
    <property type="nucleotide sequence ID" value="NZ_SGXC01000002.1"/>
</dbReference>
<evidence type="ECO:0000313" key="8">
    <source>
        <dbReference type="Proteomes" id="UP000292445"/>
    </source>
</evidence>
<dbReference type="PANTHER" id="PTHR43425:SF2">
    <property type="entry name" value="OXYGEN-INSENSITIVE NADPH NITROREDUCTASE"/>
    <property type="match status" value="1"/>
</dbReference>
<dbReference type="GO" id="GO:0016491">
    <property type="term" value="F:oxidoreductase activity"/>
    <property type="evidence" value="ECO:0007669"/>
    <property type="project" value="UniProtKB-UniRule"/>
</dbReference>
<dbReference type="Proteomes" id="UP000292445">
    <property type="component" value="Unassembled WGS sequence"/>
</dbReference>
<keyword evidence="3 5" id="KW-0288">FMN</keyword>
<dbReference type="InterPro" id="IPR000415">
    <property type="entry name" value="Nitroreductase-like"/>
</dbReference>
<dbReference type="Gene3D" id="3.40.109.10">
    <property type="entry name" value="NADH Oxidase"/>
    <property type="match status" value="1"/>
</dbReference>
<feature type="domain" description="Nitroreductase" evidence="6">
    <location>
        <begin position="11"/>
        <end position="164"/>
    </location>
</feature>
<gene>
    <name evidence="7" type="ORF">EV675_3002</name>
</gene>
<evidence type="ECO:0000256" key="3">
    <source>
        <dbReference type="ARBA" id="ARBA00022643"/>
    </source>
</evidence>
<evidence type="ECO:0000256" key="1">
    <source>
        <dbReference type="ARBA" id="ARBA00008366"/>
    </source>
</evidence>
<evidence type="ECO:0000256" key="5">
    <source>
        <dbReference type="PIRNR" id="PIRNR005426"/>
    </source>
</evidence>
<dbReference type="InterPro" id="IPR029479">
    <property type="entry name" value="Nitroreductase"/>
</dbReference>
<accession>A0A4Q7NBM9</accession>
<keyword evidence="5" id="KW-0521">NADP</keyword>
<keyword evidence="4 5" id="KW-0560">Oxidoreductase</keyword>
<evidence type="ECO:0000259" key="6">
    <source>
        <dbReference type="Pfam" id="PF00881"/>
    </source>
</evidence>
<protein>
    <submittedName>
        <fullName evidence="7">FMN reductase [NAD(P)H]</fullName>
    </submittedName>
</protein>
<dbReference type="SUPFAM" id="SSF55469">
    <property type="entry name" value="FMN-dependent nitroreductase-like"/>
    <property type="match status" value="1"/>
</dbReference>
<keyword evidence="2 5" id="KW-0285">Flavoprotein</keyword>
<reference evidence="7 8" key="1">
    <citation type="submission" date="2019-02" db="EMBL/GenBank/DDBJ databases">
        <title>Genomic Encyclopedia of Type Strains, Phase IV (KMG-IV): sequencing the most valuable type-strain genomes for metagenomic binning, comparative biology and taxonomic classification.</title>
        <authorList>
            <person name="Goeker M."/>
        </authorList>
    </citation>
    <scope>NUCLEOTIDE SEQUENCE [LARGE SCALE GENOMIC DNA]</scope>
    <source>
        <strain evidence="7 8">K24</strain>
    </source>
</reference>
<name>A0A4Q7NBM9_9BURK</name>
<keyword evidence="8" id="KW-1185">Reference proteome</keyword>
<evidence type="ECO:0000256" key="2">
    <source>
        <dbReference type="ARBA" id="ARBA00022630"/>
    </source>
</evidence>
<comment type="similarity">
    <text evidence="1 5">Belongs to the flavin oxidoreductase frp family.</text>
</comment>
<dbReference type="PANTHER" id="PTHR43425">
    <property type="entry name" value="OXYGEN-INSENSITIVE NADPH NITROREDUCTASE"/>
    <property type="match status" value="1"/>
</dbReference>
<dbReference type="EMBL" id="SGXC01000002">
    <property type="protein sequence ID" value="RZS80402.1"/>
    <property type="molecule type" value="Genomic_DNA"/>
</dbReference>
<proteinExistence type="inferred from homology"/>
<dbReference type="AlphaFoldDB" id="A0A4Q7NBM9"/>
<dbReference type="Pfam" id="PF00881">
    <property type="entry name" value="Nitroreductase"/>
    <property type="match status" value="1"/>
</dbReference>
<organism evidence="7 8">
    <name type="scientific">Pigmentiphaga kullae</name>
    <dbReference type="NCBI Taxonomy" id="151784"/>
    <lineage>
        <taxon>Bacteria</taxon>
        <taxon>Pseudomonadati</taxon>
        <taxon>Pseudomonadota</taxon>
        <taxon>Betaproteobacteria</taxon>
        <taxon>Burkholderiales</taxon>
        <taxon>Alcaligenaceae</taxon>
        <taxon>Pigmentiphaga</taxon>
    </lineage>
</organism>
<sequence>MNPVLEHLCAHRSERDFSARPVDDETLAAVFEATRRAPTWNNAQNVSWVTVRDPRTKAALARCSGNQAWIERAPVFVVLLMDFHKTELAAGRHGRRQLVLDNVNSVLIGALDTGILMGTMMAAARAAGLGVCPIGGVRRGMDEAIELLRLPRLVAPLAGVCLGYPHAASKVRKPRMALEASWHPEAYDRERVAEAIDAMDADMDGYSRGLGREGAQNWSDAVSSRYAADAYGGVGPALRRQGFCFEWEEGV</sequence>
<comment type="caution">
    <text evidence="7">The sequence shown here is derived from an EMBL/GenBank/DDBJ whole genome shotgun (WGS) entry which is preliminary data.</text>
</comment>
<dbReference type="PIRSF" id="PIRSF005426">
    <property type="entry name" value="Frp"/>
    <property type="match status" value="1"/>
</dbReference>
<evidence type="ECO:0000313" key="7">
    <source>
        <dbReference type="EMBL" id="RZS80402.1"/>
    </source>
</evidence>
<evidence type="ECO:0000256" key="4">
    <source>
        <dbReference type="ARBA" id="ARBA00023002"/>
    </source>
</evidence>